<reference evidence="2 3" key="1">
    <citation type="journal article" date="2013" name="PLoS Genet.">
        <title>The genome and development-dependent transcriptomes of Pyronema confluens: a window into fungal evolution.</title>
        <authorList>
            <person name="Traeger S."/>
            <person name="Altegoer F."/>
            <person name="Freitag M."/>
            <person name="Gabaldon T."/>
            <person name="Kempken F."/>
            <person name="Kumar A."/>
            <person name="Marcet-Houben M."/>
            <person name="Poggeler S."/>
            <person name="Stajich J.E."/>
            <person name="Nowrousian M."/>
        </authorList>
    </citation>
    <scope>NUCLEOTIDE SEQUENCE [LARGE SCALE GENOMIC DNA]</scope>
    <source>
        <strain evidence="3">CBS 100304</strain>
        <tissue evidence="2">Vegetative mycelium</tissue>
    </source>
</reference>
<evidence type="ECO:0000313" key="3">
    <source>
        <dbReference type="Proteomes" id="UP000018144"/>
    </source>
</evidence>
<keyword evidence="3" id="KW-1185">Reference proteome</keyword>
<sequence length="112" mass="12261">MSSYIHNPINNPYINRMFLPSFQPQPLNINHDALSSPLSQLSELGTTPSKPPPSTLPVSSTSTPSFQHHKHHSSLVDITTIPPVSFYIISSPSYFNLHPFANVARSAAHGNS</sequence>
<protein>
    <submittedName>
        <fullName evidence="2">Uncharacterized protein</fullName>
    </submittedName>
</protein>
<evidence type="ECO:0000256" key="1">
    <source>
        <dbReference type="SAM" id="MobiDB-lite"/>
    </source>
</evidence>
<feature type="region of interest" description="Disordered" evidence="1">
    <location>
        <begin position="30"/>
        <end position="72"/>
    </location>
</feature>
<dbReference type="Proteomes" id="UP000018144">
    <property type="component" value="Unassembled WGS sequence"/>
</dbReference>
<organism evidence="2 3">
    <name type="scientific">Pyronema omphalodes (strain CBS 100304)</name>
    <name type="common">Pyronema confluens</name>
    <dbReference type="NCBI Taxonomy" id="1076935"/>
    <lineage>
        <taxon>Eukaryota</taxon>
        <taxon>Fungi</taxon>
        <taxon>Dikarya</taxon>
        <taxon>Ascomycota</taxon>
        <taxon>Pezizomycotina</taxon>
        <taxon>Pezizomycetes</taxon>
        <taxon>Pezizales</taxon>
        <taxon>Pyronemataceae</taxon>
        <taxon>Pyronema</taxon>
    </lineage>
</organism>
<proteinExistence type="predicted"/>
<gene>
    <name evidence="2" type="ORF">PCON_03031</name>
</gene>
<dbReference type="AlphaFoldDB" id="U4LV26"/>
<accession>U4LV26</accession>
<feature type="compositionally biased region" description="Polar residues" evidence="1">
    <location>
        <begin position="36"/>
        <end position="45"/>
    </location>
</feature>
<feature type="compositionally biased region" description="Low complexity" evidence="1">
    <location>
        <begin position="56"/>
        <end position="65"/>
    </location>
</feature>
<dbReference type="EMBL" id="HF936394">
    <property type="protein sequence ID" value="CCX34217.1"/>
    <property type="molecule type" value="Genomic_DNA"/>
</dbReference>
<name>U4LV26_PYROM</name>
<evidence type="ECO:0000313" key="2">
    <source>
        <dbReference type="EMBL" id="CCX34217.1"/>
    </source>
</evidence>